<name>A0A6N2WYG9_9FIRM</name>
<protein>
    <recommendedName>
        <fullName evidence="2">Nucleotidyl transferase AbiEii/AbiGii toxin family protein</fullName>
    </recommendedName>
</protein>
<dbReference type="EMBL" id="CACRTF010000017">
    <property type="protein sequence ID" value="VYT46883.1"/>
    <property type="molecule type" value="Genomic_DNA"/>
</dbReference>
<accession>A0A6N2WYG9</accession>
<dbReference type="AlphaFoldDB" id="A0A6N2WYG9"/>
<evidence type="ECO:0008006" key="2">
    <source>
        <dbReference type="Google" id="ProtNLM"/>
    </source>
</evidence>
<evidence type="ECO:0000313" key="1">
    <source>
        <dbReference type="EMBL" id="VYT46883.1"/>
    </source>
</evidence>
<proteinExistence type="predicted"/>
<gene>
    <name evidence="1" type="ORF">CBLFYP116_04144</name>
</gene>
<reference evidence="1" key="1">
    <citation type="submission" date="2019-11" db="EMBL/GenBank/DDBJ databases">
        <authorList>
            <person name="Feng L."/>
        </authorList>
    </citation>
    <scope>NUCLEOTIDE SEQUENCE</scope>
    <source>
        <strain evidence="1">CbolteaeLFYP116</strain>
    </source>
</reference>
<sequence length="74" mass="8670">MIRTARQLKDLIRNLSKEKSADAHILMRNYMMERFLERISFSEYRDRFVLKGGMLVAAGCPFHKRITSPPVWAA</sequence>
<organism evidence="1">
    <name type="scientific">Enterocloster bolteae</name>
    <dbReference type="NCBI Taxonomy" id="208479"/>
    <lineage>
        <taxon>Bacteria</taxon>
        <taxon>Bacillati</taxon>
        <taxon>Bacillota</taxon>
        <taxon>Clostridia</taxon>
        <taxon>Lachnospirales</taxon>
        <taxon>Lachnospiraceae</taxon>
        <taxon>Enterocloster</taxon>
    </lineage>
</organism>